<reference evidence="1" key="1">
    <citation type="submission" date="2022-02" db="EMBL/GenBank/DDBJ databases">
        <title>Plant Genome Project.</title>
        <authorList>
            <person name="Zhang R.-G."/>
        </authorList>
    </citation>
    <scope>NUCLEOTIDE SEQUENCE</scope>
    <source>
        <strain evidence="1">AT1</strain>
    </source>
</reference>
<gene>
    <name evidence="1" type="ORF">RHMOL_Rhmol11G0225000</name>
</gene>
<organism evidence="1 2">
    <name type="scientific">Rhododendron molle</name>
    <name type="common">Chinese azalea</name>
    <name type="synonym">Azalea mollis</name>
    <dbReference type="NCBI Taxonomy" id="49168"/>
    <lineage>
        <taxon>Eukaryota</taxon>
        <taxon>Viridiplantae</taxon>
        <taxon>Streptophyta</taxon>
        <taxon>Embryophyta</taxon>
        <taxon>Tracheophyta</taxon>
        <taxon>Spermatophyta</taxon>
        <taxon>Magnoliopsida</taxon>
        <taxon>eudicotyledons</taxon>
        <taxon>Gunneridae</taxon>
        <taxon>Pentapetalae</taxon>
        <taxon>asterids</taxon>
        <taxon>Ericales</taxon>
        <taxon>Ericaceae</taxon>
        <taxon>Ericoideae</taxon>
        <taxon>Rhodoreae</taxon>
        <taxon>Rhododendron</taxon>
    </lineage>
</organism>
<evidence type="ECO:0000313" key="2">
    <source>
        <dbReference type="Proteomes" id="UP001062846"/>
    </source>
</evidence>
<name>A0ACC0LV40_RHOML</name>
<protein>
    <submittedName>
        <fullName evidence="1">Uncharacterized protein</fullName>
    </submittedName>
</protein>
<keyword evidence="2" id="KW-1185">Reference proteome</keyword>
<proteinExistence type="predicted"/>
<dbReference type="EMBL" id="CM046398">
    <property type="protein sequence ID" value="KAI8532586.1"/>
    <property type="molecule type" value="Genomic_DNA"/>
</dbReference>
<dbReference type="Proteomes" id="UP001062846">
    <property type="component" value="Chromosome 11"/>
</dbReference>
<sequence>MDPCPFIRILVGSLALKSPVSPKPAFSAVHPSSSPCFCKIKLKNFPSQITSIPSSQPTCFNLSKTQFDKLVHKSNGLLKIEIYTGQSGKSCGFSSGKLLGSVAVRLDGKSVECSRSVVVQNGWVLVNEGAKGKREAMQLHLNVRVEPDPRFVFRSSRLEPSTSLKWLNSLKTGNKDLPVKERKGWSITIHDLSGSPVAAASMVTPFVPSPGTDRVSRSNPGAWLILRPGDNTWKPWGRLEAWRERGSRGSNHLGYRFDLLPDAAVAGGGDAAVTVVSSTLSAKTGGKFVIDIGAGASPASSRSSSFDLESGDESGSGSASWAELLYRGFVMSSTVEVGGRHAEVEVGVQHVACTEDAAAFVAVAAAMDLSVEACRPFSQNLRKGLKGLRRQQSQEFVV</sequence>
<comment type="caution">
    <text evidence="1">The sequence shown here is derived from an EMBL/GenBank/DDBJ whole genome shotgun (WGS) entry which is preliminary data.</text>
</comment>
<accession>A0ACC0LV40</accession>
<evidence type="ECO:0000313" key="1">
    <source>
        <dbReference type="EMBL" id="KAI8532586.1"/>
    </source>
</evidence>